<feature type="chain" id="PRO_5043787402" evidence="2">
    <location>
        <begin position="21"/>
        <end position="337"/>
    </location>
</feature>
<evidence type="ECO:0000313" key="3">
    <source>
        <dbReference type="EMBL" id="KAJ1189751.1"/>
    </source>
</evidence>
<proteinExistence type="predicted"/>
<keyword evidence="2" id="KW-0732">Signal</keyword>
<evidence type="ECO:0000256" key="1">
    <source>
        <dbReference type="SAM" id="MobiDB-lite"/>
    </source>
</evidence>
<evidence type="ECO:0000313" key="4">
    <source>
        <dbReference type="Proteomes" id="UP001066276"/>
    </source>
</evidence>
<dbReference type="Proteomes" id="UP001066276">
    <property type="component" value="Chromosome 3_1"/>
</dbReference>
<feature type="signal peptide" evidence="2">
    <location>
        <begin position="1"/>
        <end position="20"/>
    </location>
</feature>
<reference evidence="3" key="1">
    <citation type="journal article" date="2022" name="bioRxiv">
        <title>Sequencing and chromosome-scale assembly of the giantPleurodeles waltlgenome.</title>
        <authorList>
            <person name="Brown T."/>
            <person name="Elewa A."/>
            <person name="Iarovenko S."/>
            <person name="Subramanian E."/>
            <person name="Araus A.J."/>
            <person name="Petzold A."/>
            <person name="Susuki M."/>
            <person name="Suzuki K.-i.T."/>
            <person name="Hayashi T."/>
            <person name="Toyoda A."/>
            <person name="Oliveira C."/>
            <person name="Osipova E."/>
            <person name="Leigh N.D."/>
            <person name="Simon A."/>
            <person name="Yun M.H."/>
        </authorList>
    </citation>
    <scope>NUCLEOTIDE SEQUENCE</scope>
    <source>
        <strain evidence="3">20211129_DDA</strain>
        <tissue evidence="3">Liver</tissue>
    </source>
</reference>
<organism evidence="3 4">
    <name type="scientific">Pleurodeles waltl</name>
    <name type="common">Iberian ribbed newt</name>
    <dbReference type="NCBI Taxonomy" id="8319"/>
    <lineage>
        <taxon>Eukaryota</taxon>
        <taxon>Metazoa</taxon>
        <taxon>Chordata</taxon>
        <taxon>Craniata</taxon>
        <taxon>Vertebrata</taxon>
        <taxon>Euteleostomi</taxon>
        <taxon>Amphibia</taxon>
        <taxon>Batrachia</taxon>
        <taxon>Caudata</taxon>
        <taxon>Salamandroidea</taxon>
        <taxon>Salamandridae</taxon>
        <taxon>Pleurodelinae</taxon>
        <taxon>Pleurodeles</taxon>
    </lineage>
</organism>
<name>A0AAV7UM33_PLEWA</name>
<evidence type="ECO:0000256" key="2">
    <source>
        <dbReference type="SAM" id="SignalP"/>
    </source>
</evidence>
<keyword evidence="4" id="KW-1185">Reference proteome</keyword>
<feature type="region of interest" description="Disordered" evidence="1">
    <location>
        <begin position="187"/>
        <end position="214"/>
    </location>
</feature>
<protein>
    <submittedName>
        <fullName evidence="3">Uncharacterized protein</fullName>
    </submittedName>
</protein>
<dbReference type="AlphaFoldDB" id="A0AAV7UM33"/>
<comment type="caution">
    <text evidence="3">The sequence shown here is derived from an EMBL/GenBank/DDBJ whole genome shotgun (WGS) entry which is preliminary data.</text>
</comment>
<accession>A0AAV7UM33</accession>
<sequence>MQRRFAEFLLSLVWFDIGGAAEKAWLGSFDGTAWTLTGSLRSTLNSVAKETEHWYWIIRIAELIGAWPWFSKVKMALKNARNIGDKREGAHQTCVGKAGSDGGLTGRRSALGQTKLSSKAGGGAVKDVKYAPRGAQPDLKGKGRSQPAITNFLTSGVQENGIANPTPLSKDMPFCLREDPEAITHREESLQAKGGPSGSNFPPDMPQDGGGWRLDESRSLKEQMAPIEIFTRVPTNDSTQMQTEEYKQGTEDIQGIVKPLESHLSKGEGLKLVGDDAVKDSELEAGKSGRGRKITDWSRDRGDKRYSLRILKLLVVAVIRVKLRGIYHRSLRVYHRW</sequence>
<dbReference type="EMBL" id="JANPWB010000005">
    <property type="protein sequence ID" value="KAJ1189751.1"/>
    <property type="molecule type" value="Genomic_DNA"/>
</dbReference>
<feature type="region of interest" description="Disordered" evidence="1">
    <location>
        <begin position="99"/>
        <end position="146"/>
    </location>
</feature>
<gene>
    <name evidence="3" type="ORF">NDU88_006493</name>
</gene>